<dbReference type="InterPro" id="IPR052170">
    <property type="entry name" value="M29_Exopeptidase"/>
</dbReference>
<dbReference type="InterPro" id="IPR058739">
    <property type="entry name" value="NicX"/>
</dbReference>
<proteinExistence type="predicted"/>
<dbReference type="PANTHER" id="PTHR34448:SF1">
    <property type="entry name" value="BLL6088 PROTEIN"/>
    <property type="match status" value="1"/>
</dbReference>
<evidence type="ECO:0000313" key="2">
    <source>
        <dbReference type="EMBL" id="UWZ39208.1"/>
    </source>
</evidence>
<reference evidence="2" key="1">
    <citation type="submission" date="2021-04" db="EMBL/GenBank/DDBJ databases">
        <title>Biosynthetic gene clusters of Dactylosporangioum roseum.</title>
        <authorList>
            <person name="Hartkoorn R.C."/>
            <person name="Beaudoing E."/>
            <person name="Hot D."/>
            <person name="Moureu S."/>
        </authorList>
    </citation>
    <scope>NUCLEOTIDE SEQUENCE</scope>
    <source>
        <strain evidence="2">NRRL B-16295</strain>
    </source>
</reference>
<evidence type="ECO:0000256" key="1">
    <source>
        <dbReference type="ARBA" id="ARBA00022723"/>
    </source>
</evidence>
<dbReference type="Proteomes" id="UP001058271">
    <property type="component" value="Chromosome"/>
</dbReference>
<evidence type="ECO:0000313" key="3">
    <source>
        <dbReference type="Proteomes" id="UP001058271"/>
    </source>
</evidence>
<keyword evidence="3" id="KW-1185">Reference proteome</keyword>
<keyword evidence="1" id="KW-0479">Metal-binding</keyword>
<sequence>MSTLRYGRLADVVVRELAEIKPGENVLVIADTGTPDGLAEAYLNAAIVGKAKAVLVIEAERILTDLELPASLAGAIREADVILGLCSGIFSRSEACIAARERGARILLTDPRGMEQYLIDGIVNVDTATMLHNTALLEELIHKGENARITSDNGTDLTMSLAGRPAVTSDGRVVGPGEMDYYPGTQVSFAGVEDTINGKVVIDGSVSTLGVVTQPFTIVMENGKAIGYEGDGLDLDRYKQHIAEQNDPLLAWACHWSFGLNPRAKVSGNIYEDERYFGCLDIGWGSQDPSFGGTLGLSPHHVDVVVLHPKLVIDDVVVLENNRYNTELGFINP</sequence>
<organism evidence="2 3">
    <name type="scientific">Dactylosporangium roseum</name>
    <dbReference type="NCBI Taxonomy" id="47989"/>
    <lineage>
        <taxon>Bacteria</taxon>
        <taxon>Bacillati</taxon>
        <taxon>Actinomycetota</taxon>
        <taxon>Actinomycetes</taxon>
        <taxon>Micromonosporales</taxon>
        <taxon>Micromonosporaceae</taxon>
        <taxon>Dactylosporangium</taxon>
    </lineage>
</organism>
<name>A0ABY5ZE32_9ACTN</name>
<evidence type="ECO:0008006" key="4">
    <source>
        <dbReference type="Google" id="ProtNLM"/>
    </source>
</evidence>
<dbReference type="EMBL" id="CP073721">
    <property type="protein sequence ID" value="UWZ39208.1"/>
    <property type="molecule type" value="Genomic_DNA"/>
</dbReference>
<accession>A0ABY5ZE32</accession>
<dbReference type="SUPFAM" id="SSF144052">
    <property type="entry name" value="Thermophilic metalloprotease-like"/>
    <property type="match status" value="1"/>
</dbReference>
<protein>
    <recommendedName>
        <fullName evidence="4">Leucyl aminopeptidase</fullName>
    </recommendedName>
</protein>
<dbReference type="Pfam" id="PF26233">
    <property type="entry name" value="NicX"/>
    <property type="match status" value="1"/>
</dbReference>
<dbReference type="RefSeq" id="WP_260728609.1">
    <property type="nucleotide sequence ID" value="NZ_BAAABS010000015.1"/>
</dbReference>
<gene>
    <name evidence="2" type="ORF">Drose_13815</name>
</gene>
<dbReference type="PANTHER" id="PTHR34448">
    <property type="entry name" value="AMINOPEPTIDASE"/>
    <property type="match status" value="1"/>
</dbReference>